<dbReference type="EC" id="3.1.21.-" evidence="5"/>
<dbReference type="GO" id="GO:0016787">
    <property type="term" value="F:hydrolase activity"/>
    <property type="evidence" value="ECO:0007669"/>
    <property type="project" value="UniProtKB-KW"/>
</dbReference>
<dbReference type="PANTHER" id="PTHR43140">
    <property type="entry name" value="TYPE-1 RESTRICTION ENZYME ECOKI SPECIFICITY PROTEIN"/>
    <property type="match status" value="1"/>
</dbReference>
<name>A0ABU3KHV7_9BURK</name>
<keyword evidence="5" id="KW-0255">Endonuclease</keyword>
<dbReference type="SUPFAM" id="SSF116734">
    <property type="entry name" value="DNA methylase specificity domain"/>
    <property type="match status" value="2"/>
</dbReference>
<dbReference type="CDD" id="cd17254">
    <property type="entry name" value="RMtype1_S_FclI-TRD1-CR1_like"/>
    <property type="match status" value="1"/>
</dbReference>
<comment type="caution">
    <text evidence="5">The sequence shown here is derived from an EMBL/GenBank/DDBJ whole genome shotgun (WGS) entry which is preliminary data.</text>
</comment>
<evidence type="ECO:0000256" key="3">
    <source>
        <dbReference type="ARBA" id="ARBA00023125"/>
    </source>
</evidence>
<feature type="domain" description="Type I restriction modification DNA specificity" evidence="4">
    <location>
        <begin position="389"/>
        <end position="551"/>
    </location>
</feature>
<keyword evidence="3" id="KW-0238">DNA-binding</keyword>
<accession>A0ABU3KHV7</accession>
<keyword evidence="5" id="KW-0378">Hydrolase</keyword>
<evidence type="ECO:0000256" key="2">
    <source>
        <dbReference type="ARBA" id="ARBA00022747"/>
    </source>
</evidence>
<keyword evidence="2" id="KW-0680">Restriction system</keyword>
<dbReference type="PANTHER" id="PTHR43140:SF1">
    <property type="entry name" value="TYPE I RESTRICTION ENZYME ECOKI SPECIFICITY SUBUNIT"/>
    <property type="match status" value="1"/>
</dbReference>
<organism evidence="5 6">
    <name type="scientific">Rhodoferax potami</name>
    <dbReference type="NCBI Taxonomy" id="3068338"/>
    <lineage>
        <taxon>Bacteria</taxon>
        <taxon>Pseudomonadati</taxon>
        <taxon>Pseudomonadota</taxon>
        <taxon>Betaproteobacteria</taxon>
        <taxon>Burkholderiales</taxon>
        <taxon>Comamonadaceae</taxon>
        <taxon>Rhodoferax</taxon>
    </lineage>
</organism>
<protein>
    <submittedName>
        <fullName evidence="5">Restriction endonuclease subunit S</fullName>
        <ecNumber evidence="5">3.1.21.-</ecNumber>
    </submittedName>
</protein>
<dbReference type="Pfam" id="PF01420">
    <property type="entry name" value="Methylase_S"/>
    <property type="match status" value="2"/>
</dbReference>
<proteinExistence type="inferred from homology"/>
<dbReference type="InterPro" id="IPR044946">
    <property type="entry name" value="Restrct_endonuc_typeI_TRD_sf"/>
</dbReference>
<gene>
    <name evidence="5" type="ORF">RAE19_01095</name>
</gene>
<sequence>MTADQLITEHIDLWTAAIKRRSTAGRGSSRKIELYGIKKLRELILELAVRGLLVPQDPKDEPASELLKKIATERARLVKEGKIKQDKSLSSTSVGRALPYIPTGWACERFGNFAVIERGGSPRPIQSYLTDQPDGLNWIKIGDTDIGGKYIIATREKITKEGLSKTRMVYPGDFLLTNSMSFGRPYITKIEGCIHDGWLRISPSEYLNKDFLYLLLSSPYIAKAFTDAAAGAVVQNLNSEKVREVLILLPPLAEQHRIVAKVDELMALCDQLEQQTYASLSAHQTLVETLLNALTGAADHAQFASAWQRIAEHFDTLFTTEESIDQLKQTLLQLAVMGKLVPQDPKDEHASEPLKRIAAEKAKLVKEGRIKAGKLLSPIAKEETPFAMPSGWAVARLANVINVLNGRAYSKHEMLSEGTPILRVGNLFTSNEWYFSDLELEPEKYIDDGDLIFAWSASFGPFIWQGGKVIYHYHIWKMDFFSKAEVDKYFFRHYLQAISAAIKESGNGIAMIHMTKERMERLVLPIPPLAEQHRIVAKLDELMVLCDQLKSRLSDAQTTQLHLAEALAEQALVEA</sequence>
<dbReference type="CDD" id="cd17283">
    <property type="entry name" value="RMtype1_S_Hpy180ORF7835P_TRD2-CR2_like"/>
    <property type="match status" value="1"/>
</dbReference>
<dbReference type="InterPro" id="IPR051212">
    <property type="entry name" value="Type-I_RE_S_subunit"/>
</dbReference>
<keyword evidence="5" id="KW-0540">Nuclease</keyword>
<evidence type="ECO:0000256" key="1">
    <source>
        <dbReference type="ARBA" id="ARBA00010923"/>
    </source>
</evidence>
<dbReference type="Proteomes" id="UP001321700">
    <property type="component" value="Unassembled WGS sequence"/>
</dbReference>
<dbReference type="RefSeq" id="WP_313873183.1">
    <property type="nucleotide sequence ID" value="NZ_JAVBIK010000001.1"/>
</dbReference>
<comment type="similarity">
    <text evidence="1">Belongs to the type-I restriction system S methylase family.</text>
</comment>
<keyword evidence="6" id="KW-1185">Reference proteome</keyword>
<evidence type="ECO:0000313" key="6">
    <source>
        <dbReference type="Proteomes" id="UP001321700"/>
    </source>
</evidence>
<dbReference type="GO" id="GO:0004519">
    <property type="term" value="F:endonuclease activity"/>
    <property type="evidence" value="ECO:0007669"/>
    <property type="project" value="UniProtKB-KW"/>
</dbReference>
<dbReference type="EMBL" id="JAVBIK010000001">
    <property type="protein sequence ID" value="MDT7517350.1"/>
    <property type="molecule type" value="Genomic_DNA"/>
</dbReference>
<evidence type="ECO:0000313" key="5">
    <source>
        <dbReference type="EMBL" id="MDT7517350.1"/>
    </source>
</evidence>
<reference evidence="5 6" key="1">
    <citation type="submission" date="2023-08" db="EMBL/GenBank/DDBJ databases">
        <title>Rhodoferax potami sp. nov. and Rhodoferax mekongensis sp. nov., isolated from the Mekong River in Thailand.</title>
        <authorList>
            <person name="Kitikhun S."/>
            <person name="Charoenyingcharoen P."/>
            <person name="Siriarchawattana P."/>
            <person name="Likhitrattanapisal S."/>
            <person name="Nilsakha T."/>
            <person name="Chanpet A."/>
            <person name="Rattanawaree P."/>
            <person name="Ingsriswang S."/>
        </authorList>
    </citation>
    <scope>NUCLEOTIDE SEQUENCE [LARGE SCALE GENOMIC DNA]</scope>
    <source>
        <strain evidence="5 6">TBRC 17660</strain>
    </source>
</reference>
<dbReference type="Gene3D" id="3.90.220.20">
    <property type="entry name" value="DNA methylase specificity domains"/>
    <property type="match status" value="2"/>
</dbReference>
<evidence type="ECO:0000259" key="4">
    <source>
        <dbReference type="Pfam" id="PF01420"/>
    </source>
</evidence>
<dbReference type="InterPro" id="IPR000055">
    <property type="entry name" value="Restrct_endonuc_typeI_TRD"/>
</dbReference>
<feature type="domain" description="Type I restriction modification DNA specificity" evidence="4">
    <location>
        <begin position="124"/>
        <end position="280"/>
    </location>
</feature>